<comment type="caution">
    <text evidence="2">The sequence shown here is derived from an EMBL/GenBank/DDBJ whole genome shotgun (WGS) entry which is preliminary data.</text>
</comment>
<feature type="non-terminal residue" evidence="2">
    <location>
        <position position="1"/>
    </location>
</feature>
<keyword evidence="3" id="KW-1185">Reference proteome</keyword>
<feature type="region of interest" description="Disordered" evidence="1">
    <location>
        <begin position="1304"/>
        <end position="1349"/>
    </location>
</feature>
<evidence type="ECO:0000313" key="2">
    <source>
        <dbReference type="EMBL" id="CAJ1384201.1"/>
    </source>
</evidence>
<dbReference type="EMBL" id="CAUJNA010001094">
    <property type="protein sequence ID" value="CAJ1384201.1"/>
    <property type="molecule type" value="Genomic_DNA"/>
</dbReference>
<evidence type="ECO:0000313" key="3">
    <source>
        <dbReference type="Proteomes" id="UP001178507"/>
    </source>
</evidence>
<gene>
    <name evidence="2" type="ORF">EVOR1521_LOCUS11112</name>
</gene>
<accession>A0AA36IAN7</accession>
<reference evidence="2" key="1">
    <citation type="submission" date="2023-08" db="EMBL/GenBank/DDBJ databases">
        <authorList>
            <person name="Chen Y."/>
            <person name="Shah S."/>
            <person name="Dougan E. K."/>
            <person name="Thang M."/>
            <person name="Chan C."/>
        </authorList>
    </citation>
    <scope>NUCLEOTIDE SEQUENCE</scope>
</reference>
<name>A0AA36IAN7_9DINO</name>
<sequence length="1349" mass="150144">TILANCVAERGQGSNLPLRKLVEAELSKLDQAAGRSQAGRLSSVEKNAVTFLCLTTEPIRQKVRLIWGDEKVAHSAVPTEFLDIKGQGRFLMETTVPEEKAEWRERTAPAEEKLLLWLDRLSEAFSWRVQEAYEKSERPSMDAVAHKFRDTEPEIVYRTCCMFLESSPDQIALMSSERQQHLLQDFLRGKISSMVPSAKAMDPTYRPRLELIRVRLEGARAEFAQHVSKISSHEEQCEVKRMEGKEAAHQALSSMLEVHLQQLYTASSMSRTENEAATVELKRSKVVSIHRPSWRKFMEAAGRTAAEAPLPEGTAAAEQRTMLRLNVIDCCAMGPTHTQLYPEMIEDAAKEAATFPATFFGICKLPNAPGRLCKSADPQAAVEEAQNAVLEKLRETSSHLKVQVVQVHYDADTVKSPKRKYWHPAAIFVSDEKEADGSYKSAFLTRSIWVRGSLGKFVECMSRADYRHWTADCSNFANVLAASADNEVSDLRQHHSGLPLNLQLLKACLHGFSTKLTVQATGHLPMSLPRIAYTATAWDNFLQNGAGKRLISNLNTAMAANLRKMVLNQEYELPGLRAEDFRVLTGSTSGEDASSRPPMPKKIQYCVPRQANKQWELPILAQEISRWKADLPSMDGDIEDLVQQHNKLVNPAGTAYAAAAKHEADTPKQAEVGLPFDRTKALPDLPQQPKSIADMPDRLTLVSNLCGDLFVTATEDQMLTGDLPLFSVKGKWLFREKADQAMQEPGQVFAVKLSAEAVVVPEDAVRKAAPTLADIPTAPVQLQKYVQELAQRNFVHTKLMGHTIARKEGSTEFIVSPTGACAFEGAVLARGKQGKPSLQNFGAYATLPVLMAADRIKLLPRVSFNPDNNTIELGFPGVHLTQPIALVAGSLYCLALNQNRNIKVAKDEDSEPGSDAGEGEEPKKGKKRRRLTPKKPQVTPRWNSFMRKWQRSDRVGCPLKCKNCLARSRAPQLEDMSSRNSFMRKWQRSDRVGCPLKCKNCLARSRAPQLEDMSSRNSFMRKWQRSDRVGCPLKCKNCLARSRAHQLEDMSSRNSFMRKWQRSDRVGCPLKCKNCLTRSRAHQLEEPGTSARDELIEEMAEEEQEFQDDECSSPGPLGPLQHCADSRVSSEAAEEVGSEAGQSWTTQEASALLVREPAAEDQANLSMEQMAEEEHLLSFRKDTEGRVASGGEGLPQDTAEPAIQDKGALSLADAEQLPSPPDEVKWRTRKLLRPAPLLGANFAGRRRNPTNQSRLDELEEVFVELVRRSHSLPSNGQKMQRSFFQHCKGREDLGKAAQEFADRHGLFNGPEPEEAWPGVVPAQGRGPKAMKRPATAVLAKKPASKVRAE</sequence>
<feature type="compositionally biased region" description="Basic and acidic residues" evidence="1">
    <location>
        <begin position="1172"/>
        <end position="1185"/>
    </location>
</feature>
<feature type="compositionally biased region" description="Acidic residues" evidence="1">
    <location>
        <begin position="1099"/>
        <end position="1111"/>
    </location>
</feature>
<organism evidence="2 3">
    <name type="scientific">Effrenium voratum</name>
    <dbReference type="NCBI Taxonomy" id="2562239"/>
    <lineage>
        <taxon>Eukaryota</taxon>
        <taxon>Sar</taxon>
        <taxon>Alveolata</taxon>
        <taxon>Dinophyceae</taxon>
        <taxon>Suessiales</taxon>
        <taxon>Symbiodiniaceae</taxon>
        <taxon>Effrenium</taxon>
    </lineage>
</organism>
<dbReference type="Proteomes" id="UP001178507">
    <property type="component" value="Unassembled WGS sequence"/>
</dbReference>
<protein>
    <submittedName>
        <fullName evidence="2">Uncharacterized protein</fullName>
    </submittedName>
</protein>
<feature type="compositionally biased region" description="Basic residues" evidence="1">
    <location>
        <begin position="924"/>
        <end position="933"/>
    </location>
</feature>
<proteinExistence type="predicted"/>
<evidence type="ECO:0000256" key="1">
    <source>
        <dbReference type="SAM" id="MobiDB-lite"/>
    </source>
</evidence>
<feature type="region of interest" description="Disordered" evidence="1">
    <location>
        <begin position="1099"/>
        <end position="1229"/>
    </location>
</feature>
<feature type="region of interest" description="Disordered" evidence="1">
    <location>
        <begin position="905"/>
        <end position="941"/>
    </location>
</feature>